<evidence type="ECO:0008006" key="5">
    <source>
        <dbReference type="Google" id="ProtNLM"/>
    </source>
</evidence>
<evidence type="ECO:0000313" key="4">
    <source>
        <dbReference type="Proteomes" id="UP000586947"/>
    </source>
</evidence>
<feature type="region of interest" description="Disordered" evidence="1">
    <location>
        <begin position="1"/>
        <end position="21"/>
    </location>
</feature>
<keyword evidence="2" id="KW-1133">Transmembrane helix</keyword>
<organism evidence="3 4">
    <name type="scientific">Micromonospora parathelypteridis</name>
    <dbReference type="NCBI Taxonomy" id="1839617"/>
    <lineage>
        <taxon>Bacteria</taxon>
        <taxon>Bacillati</taxon>
        <taxon>Actinomycetota</taxon>
        <taxon>Actinomycetes</taxon>
        <taxon>Micromonosporales</taxon>
        <taxon>Micromonosporaceae</taxon>
        <taxon>Micromonospora</taxon>
    </lineage>
</organism>
<name>A0A840VGJ8_9ACTN</name>
<dbReference type="RefSeq" id="WP_184176043.1">
    <property type="nucleotide sequence ID" value="NZ_BMNF01000008.1"/>
</dbReference>
<evidence type="ECO:0000256" key="2">
    <source>
        <dbReference type="SAM" id="Phobius"/>
    </source>
</evidence>
<sequence>MSIDRGQRGVLAGSQKSATGDPLQDYRALAEASVNKLRDQYDWRAKWHRRLFRFSGILVIVISASLPLLAGFSYPGKNLIIAVSGVVIATATALRTFYQWDQMWALLRRTHFALIEANNQWRLAFGRAEATADPMEREQLAYAATEALLAKIEDIRSAETEKFFSSLAFPDETTLARRPFHP</sequence>
<proteinExistence type="predicted"/>
<evidence type="ECO:0000313" key="3">
    <source>
        <dbReference type="EMBL" id="MBB5475962.1"/>
    </source>
</evidence>
<feature type="transmembrane region" description="Helical" evidence="2">
    <location>
        <begin position="79"/>
        <end position="98"/>
    </location>
</feature>
<dbReference type="AlphaFoldDB" id="A0A840VGJ8"/>
<gene>
    <name evidence="3" type="ORF">HNR20_000467</name>
</gene>
<accession>A0A840VGJ8</accession>
<keyword evidence="2" id="KW-0812">Transmembrane</keyword>
<reference evidence="3 4" key="1">
    <citation type="submission" date="2020-08" db="EMBL/GenBank/DDBJ databases">
        <title>Sequencing the genomes of 1000 actinobacteria strains.</title>
        <authorList>
            <person name="Klenk H.-P."/>
        </authorList>
    </citation>
    <scope>NUCLEOTIDE SEQUENCE [LARGE SCALE GENOMIC DNA]</scope>
    <source>
        <strain evidence="3 4">DSM 103125</strain>
    </source>
</reference>
<protein>
    <recommendedName>
        <fullName evidence="5">DUF4231 domain-containing protein</fullName>
    </recommendedName>
</protein>
<dbReference type="EMBL" id="JACHDP010000001">
    <property type="protein sequence ID" value="MBB5475962.1"/>
    <property type="molecule type" value="Genomic_DNA"/>
</dbReference>
<evidence type="ECO:0000256" key="1">
    <source>
        <dbReference type="SAM" id="MobiDB-lite"/>
    </source>
</evidence>
<keyword evidence="4" id="KW-1185">Reference proteome</keyword>
<keyword evidence="2" id="KW-0472">Membrane</keyword>
<dbReference type="NCBIfam" id="NF033634">
    <property type="entry name" value="SLATT_1"/>
    <property type="match status" value="1"/>
</dbReference>
<comment type="caution">
    <text evidence="3">The sequence shown here is derived from an EMBL/GenBank/DDBJ whole genome shotgun (WGS) entry which is preliminary data.</text>
</comment>
<feature type="transmembrane region" description="Helical" evidence="2">
    <location>
        <begin position="51"/>
        <end position="73"/>
    </location>
</feature>
<dbReference type="Proteomes" id="UP000586947">
    <property type="component" value="Unassembled WGS sequence"/>
</dbReference>